<dbReference type="AlphaFoldDB" id="A0AAD1XTW2"/>
<keyword evidence="2" id="KW-1185">Reference proteome</keyword>
<gene>
    <name evidence="1" type="ORF">ECRASSUSDP1_LOCUS20395</name>
</gene>
<accession>A0AAD1XTW2</accession>
<comment type="caution">
    <text evidence="1">The sequence shown here is derived from an EMBL/GenBank/DDBJ whole genome shotgun (WGS) entry which is preliminary data.</text>
</comment>
<protein>
    <submittedName>
        <fullName evidence="1">Uncharacterized protein</fullName>
    </submittedName>
</protein>
<evidence type="ECO:0000313" key="2">
    <source>
        <dbReference type="Proteomes" id="UP001295684"/>
    </source>
</evidence>
<dbReference type="EMBL" id="CAMPGE010020787">
    <property type="protein sequence ID" value="CAI2378990.1"/>
    <property type="molecule type" value="Genomic_DNA"/>
</dbReference>
<sequence length="40" mass="4749">METKPLMLSLVDYNNIKRQAHQLLENLIHKASVKIKTRSW</sequence>
<dbReference type="Proteomes" id="UP001295684">
    <property type="component" value="Unassembled WGS sequence"/>
</dbReference>
<organism evidence="1 2">
    <name type="scientific">Euplotes crassus</name>
    <dbReference type="NCBI Taxonomy" id="5936"/>
    <lineage>
        <taxon>Eukaryota</taxon>
        <taxon>Sar</taxon>
        <taxon>Alveolata</taxon>
        <taxon>Ciliophora</taxon>
        <taxon>Intramacronucleata</taxon>
        <taxon>Spirotrichea</taxon>
        <taxon>Hypotrichia</taxon>
        <taxon>Euplotida</taxon>
        <taxon>Euplotidae</taxon>
        <taxon>Moneuplotes</taxon>
    </lineage>
</organism>
<evidence type="ECO:0000313" key="1">
    <source>
        <dbReference type="EMBL" id="CAI2378990.1"/>
    </source>
</evidence>
<proteinExistence type="predicted"/>
<name>A0AAD1XTW2_EUPCR</name>
<reference evidence="1" key="1">
    <citation type="submission" date="2023-07" db="EMBL/GenBank/DDBJ databases">
        <authorList>
            <consortium name="AG Swart"/>
            <person name="Singh M."/>
            <person name="Singh A."/>
            <person name="Seah K."/>
            <person name="Emmerich C."/>
        </authorList>
    </citation>
    <scope>NUCLEOTIDE SEQUENCE</scope>
    <source>
        <strain evidence="1">DP1</strain>
    </source>
</reference>